<dbReference type="EMBL" id="BIMX01000001">
    <property type="protein sequence ID" value="GCE96993.1"/>
    <property type="molecule type" value="Genomic_DNA"/>
</dbReference>
<feature type="compositionally biased region" description="Basic and acidic residues" evidence="2">
    <location>
        <begin position="60"/>
        <end position="78"/>
    </location>
</feature>
<sequence length="207" mass="23681">MDATLPGSATSSRSSSSKSSPMRNRKMELHKLSIAEKPRLSQDTDSPRKNGGINLSLDLQRSHTDNAGSDRDDREHEQLLYALASKKRHISELEHELKIARKDVKELEEQWRSHAASKQPTSSLQHWHNKLQKSVEGGGLLQSLVSKFSEFTQVDDAQNEEAEFDKWQDRKQEGFYLKNKLDYDDDEEVEEEETGGTLVGQEKAFRR</sequence>
<feature type="compositionally biased region" description="Acidic residues" evidence="2">
    <location>
        <begin position="185"/>
        <end position="194"/>
    </location>
</feature>
<keyword evidence="4" id="KW-1185">Reference proteome</keyword>
<name>A0A4C2E020_9SACH</name>
<feature type="compositionally biased region" description="Low complexity" evidence="2">
    <location>
        <begin position="8"/>
        <end position="20"/>
    </location>
</feature>
<feature type="region of interest" description="Disordered" evidence="2">
    <location>
        <begin position="1"/>
        <end position="78"/>
    </location>
</feature>
<evidence type="ECO:0000313" key="3">
    <source>
        <dbReference type="EMBL" id="GCE96993.1"/>
    </source>
</evidence>
<feature type="compositionally biased region" description="Basic and acidic residues" evidence="2">
    <location>
        <begin position="25"/>
        <end position="48"/>
    </location>
</feature>
<proteinExistence type="predicted"/>
<accession>A0A4C2E020</accession>
<dbReference type="OrthoDB" id="10317446at2759"/>
<gene>
    <name evidence="3" type="ORF">ZYGM_000852</name>
</gene>
<organism evidence="3 4">
    <name type="scientific">Zygosaccharomyces mellis</name>
    <dbReference type="NCBI Taxonomy" id="42258"/>
    <lineage>
        <taxon>Eukaryota</taxon>
        <taxon>Fungi</taxon>
        <taxon>Dikarya</taxon>
        <taxon>Ascomycota</taxon>
        <taxon>Saccharomycotina</taxon>
        <taxon>Saccharomycetes</taxon>
        <taxon>Saccharomycetales</taxon>
        <taxon>Saccharomycetaceae</taxon>
        <taxon>Zygosaccharomyces</taxon>
    </lineage>
</organism>
<keyword evidence="1" id="KW-0175">Coiled coil</keyword>
<reference evidence="3 4" key="1">
    <citation type="submission" date="2019-01" db="EMBL/GenBank/DDBJ databases">
        <title>Draft Genome Sequencing of Zygosaccharomyces mellis Ca-7.</title>
        <authorList>
            <person name="Shiwa Y."/>
            <person name="Kanesaki Y."/>
            <person name="Ishige T."/>
            <person name="Mura K."/>
            <person name="Hori T."/>
            <person name="Tamura T."/>
        </authorList>
    </citation>
    <scope>NUCLEOTIDE SEQUENCE [LARGE SCALE GENOMIC DNA]</scope>
    <source>
        <strain evidence="3 4">Ca-7</strain>
    </source>
</reference>
<dbReference type="Proteomes" id="UP000301737">
    <property type="component" value="Unassembled WGS sequence"/>
</dbReference>
<evidence type="ECO:0000256" key="1">
    <source>
        <dbReference type="SAM" id="Coils"/>
    </source>
</evidence>
<comment type="caution">
    <text evidence="3">The sequence shown here is derived from an EMBL/GenBank/DDBJ whole genome shotgun (WGS) entry which is preliminary data.</text>
</comment>
<feature type="region of interest" description="Disordered" evidence="2">
    <location>
        <begin position="185"/>
        <end position="207"/>
    </location>
</feature>
<evidence type="ECO:0000313" key="4">
    <source>
        <dbReference type="Proteomes" id="UP000301737"/>
    </source>
</evidence>
<protein>
    <submittedName>
        <fullName evidence="3">Uncharacterized protein</fullName>
    </submittedName>
</protein>
<feature type="coiled-coil region" evidence="1">
    <location>
        <begin position="83"/>
        <end position="110"/>
    </location>
</feature>
<evidence type="ECO:0000256" key="2">
    <source>
        <dbReference type="SAM" id="MobiDB-lite"/>
    </source>
</evidence>
<dbReference type="AlphaFoldDB" id="A0A4C2E020"/>